<dbReference type="Ensembl" id="ENSPKIT00000025199.1">
    <property type="protein sequence ID" value="ENSPKIP00000001281.1"/>
    <property type="gene ID" value="ENSPKIG00000019626.1"/>
</dbReference>
<comment type="subunit">
    <text evidence="16">Heterodimer of 2 chains generated by proteolytic processing; the large extracellular N-terminal fragment and the membrane-bound C-terminal fragment predominantly remain associated and non-covalently linked. Interacts with CFTR.</text>
</comment>
<feature type="transmembrane region" description="Helical" evidence="18">
    <location>
        <begin position="1432"/>
        <end position="1454"/>
    </location>
</feature>
<dbReference type="PROSITE" id="PS00650">
    <property type="entry name" value="G_PROTEIN_RECEP_F2_2"/>
    <property type="match status" value="1"/>
</dbReference>
<feature type="compositionally biased region" description="Low complexity" evidence="17">
    <location>
        <begin position="303"/>
        <end position="350"/>
    </location>
</feature>
<feature type="region of interest" description="Disordered" evidence="17">
    <location>
        <begin position="254"/>
        <end position="481"/>
    </location>
</feature>
<feature type="transmembrane region" description="Helical" evidence="18">
    <location>
        <begin position="1304"/>
        <end position="1325"/>
    </location>
</feature>
<keyword evidence="5 18" id="KW-0812">Transmembrane</keyword>
<dbReference type="PROSITE" id="PS50221">
    <property type="entry name" value="GAIN_B"/>
    <property type="match status" value="1"/>
</dbReference>
<evidence type="ECO:0000313" key="22">
    <source>
        <dbReference type="Proteomes" id="UP000261540"/>
    </source>
</evidence>
<dbReference type="Pfam" id="PF26574">
    <property type="entry name" value="GAIN_ADGRG2"/>
    <property type="match status" value="1"/>
</dbReference>
<dbReference type="Gene3D" id="1.20.1070.10">
    <property type="entry name" value="Rhodopsin 7-helix transmembrane proteins"/>
    <property type="match status" value="1"/>
</dbReference>
<dbReference type="InterPro" id="IPR013320">
    <property type="entry name" value="ConA-like_dom_sf"/>
</dbReference>
<evidence type="ECO:0000256" key="18">
    <source>
        <dbReference type="SAM" id="Phobius"/>
    </source>
</evidence>
<keyword evidence="13" id="KW-0807">Transducer</keyword>
<keyword evidence="7 18" id="KW-1133">Transmembrane helix</keyword>
<feature type="compositionally biased region" description="Low complexity" evidence="17">
    <location>
        <begin position="262"/>
        <end position="296"/>
    </location>
</feature>
<dbReference type="SUPFAM" id="SSF49899">
    <property type="entry name" value="Concanavalin A-like lectins/glucanases"/>
    <property type="match status" value="1"/>
</dbReference>
<evidence type="ECO:0000256" key="4">
    <source>
        <dbReference type="ARBA" id="ARBA00022553"/>
    </source>
</evidence>
<feature type="compositionally biased region" description="Low complexity" evidence="17">
    <location>
        <begin position="451"/>
        <end position="465"/>
    </location>
</feature>
<evidence type="ECO:0000256" key="6">
    <source>
        <dbReference type="ARBA" id="ARBA00022729"/>
    </source>
</evidence>
<dbReference type="FunFam" id="2.60.220.50:FF:000003">
    <property type="entry name" value="adhesion G-protein coupled receptor G2 isoform X2"/>
    <property type="match status" value="1"/>
</dbReference>
<keyword evidence="3" id="KW-1003">Cell membrane</keyword>
<dbReference type="Pfam" id="PF01825">
    <property type="entry name" value="GPS"/>
    <property type="match status" value="1"/>
</dbReference>
<protein>
    <recommendedName>
        <fullName evidence="14">Adhesion G-protein coupled receptor G2</fullName>
    </recommendedName>
    <alternativeName>
        <fullName evidence="15">G-protein coupled receptor 64</fullName>
    </alternativeName>
</protein>
<comment type="similarity">
    <text evidence="2">Belongs to the G-protein coupled receptor 2 family. Adhesion G-protein coupled receptor (ADGR) subfamily.</text>
</comment>
<dbReference type="InterPro" id="IPR000203">
    <property type="entry name" value="GPS"/>
</dbReference>
<feature type="transmembrane region" description="Helical" evidence="18">
    <location>
        <begin position="1268"/>
        <end position="1292"/>
    </location>
</feature>
<dbReference type="Gene3D" id="2.60.220.50">
    <property type="match status" value="1"/>
</dbReference>
<dbReference type="GeneTree" id="ENSGT00940000164851"/>
<reference evidence="21" key="2">
    <citation type="submission" date="2025-09" db="UniProtKB">
        <authorList>
            <consortium name="Ensembl"/>
        </authorList>
    </citation>
    <scope>IDENTIFICATION</scope>
</reference>
<evidence type="ECO:0000256" key="10">
    <source>
        <dbReference type="ARBA" id="ARBA00023157"/>
    </source>
</evidence>
<dbReference type="GO" id="GO:0007189">
    <property type="term" value="P:adenylate cyclase-activating G protein-coupled receptor signaling pathway"/>
    <property type="evidence" value="ECO:0007669"/>
    <property type="project" value="TreeGrafter"/>
</dbReference>
<accession>A0A3B3Q7A4</accession>
<evidence type="ECO:0000256" key="2">
    <source>
        <dbReference type="ARBA" id="ARBA00007343"/>
    </source>
</evidence>
<evidence type="ECO:0000256" key="16">
    <source>
        <dbReference type="ARBA" id="ARBA00093560"/>
    </source>
</evidence>
<evidence type="ECO:0000259" key="20">
    <source>
        <dbReference type="PROSITE" id="PS50261"/>
    </source>
</evidence>
<sequence length="1561" mass="167264">MACADCGILGDNRLLMKALLFLAVFACHAGTVVETSFLGGLKAVFSGGCDDRWTLLTQRRLPLEAQLSMCVHIRVLSQDGWVAFTYNTPWRKQPEFGLQGDKEGLFVWLRGKKLHFPVHLVPQAWHHVCVAHNAQNKSLVLQVDAMHYWQKVYTNSTNTHVGQLVLGCGDISGQVAPIELYMFRMWDNASYHSDCKDGNLVAWTSGLWNQNGQRTVPDATLPCGRLRVKRADLGSSFSSAKTKFTSYRSITYPTSHPSTRIPSTATSLTTLPSTSTSHPSATSPTTLPSLITSQTSNPSANFSATTPSSITSPTSNSSATSPTSLSSTSTSHPSATSPTTLPSLITSQTSNQSANFSPTTASSITAPTSNSSAASPTSLSSTSTSHPSATSPTTLPSFITSQTSNPSANFSPTTPSSITSLTSNSSATSPTILSSISTSHPSANSPTTFLSSAISSTSHSPATSPGTLSSSNTSPTFHPPANFLATFPSSVTSSTSNSSTTSLSTHSSTSTSHPSATSPSTLPSLIASPTSHPSVTSLNSNTSSAIPPTSYPSVTSIVKLSSATTSHLSATSPTTSPSSQVSANSSTILLSATTSHPSSTTSPNSIPSTSISPPSPSLPTTSSNSSRPTTSSPSPTSTKTLTTSPTSTTTSSNTTENATLTIHNTTAPDASTPNRSTELPVNSSTMVPPIMTSTPRSTLTSPDANNILATKNATTNSTCQCDLYCNAKAAYYYFNITVNNPAVNITEIKHLISTLNLTTPTCRTNSSSSCSSSLTSQDDYVNCNNPDMTPMSYTVVLKLAEDQDVCTVRKAVAMQFTGNSSINFTGPVCRVAICGPMVNISSAKVNWYQFNYSYKDFCIVPYVWPCQGDWINVNILNETCGTNSTVPPHTVSTVTSRPFSTVTTLTVVPPTTQSSEKQAQELLNLTMNAAALNSSQVAALVSSLEELLSGPSISQELGETVISAVSNLLNANASALAASSTRIIGLVDTVGIKLVLADPTETILSESVALGVKKVNGTNFQQTSFSIMNSSNVQIDGSGGLKAAASSPVPQGSITLPASLTSNLTSQDKLLASRVQFNFYQKSTVFVDKSLSRENCVLNSGILGSSVANLSISGLKDDVEFVLKTTEPNDKKKNVYCVFWNFTENNGSGGWSSAGCSVQNTTSEQTTCRCNHLTSFAVLLDISMDNSISPVQNEILTYISYIGCGISAIFLSVTLLTYLAFEKLRRDIPAKILIQLCLALLLLNLVFLLDSWLALYPQAKGLCISTAFFLHYFLLASFTWMGLEAFHMYLALVKVFNTYVTRYMLKFCIVGWGAPLIVVVIIISVNKDYYGFGSYGRFPDGSTDTFCWLTDLNDQTVFYVGVVAYFCLVFLINLAMFVVVLVQLCRIKRQNPHNSQHRSVLQDLRSVAGLTILLGLTWGFAFFAWGPLNLPFMYLFSIFNSLQGFFIFIFHCAIKENVRQQWRTYLCCGRLRLPENSDWSRTATQNLAKNRSRMVPGSSRLSNSTQSNNTTSTSFLASEPAESVNGIENPYDDRSINALEDAHADVIVNEIISRHRTTRRQ</sequence>
<evidence type="ECO:0000256" key="8">
    <source>
        <dbReference type="ARBA" id="ARBA00023040"/>
    </source>
</evidence>
<evidence type="ECO:0000256" key="15">
    <source>
        <dbReference type="ARBA" id="ARBA00083924"/>
    </source>
</evidence>
<dbReference type="InterPro" id="IPR000832">
    <property type="entry name" value="GPCR_2_secretin-like"/>
</dbReference>
<feature type="compositionally biased region" description="Polar residues" evidence="17">
    <location>
        <begin position="662"/>
        <end position="699"/>
    </location>
</feature>
<feature type="region of interest" description="Disordered" evidence="17">
    <location>
        <begin position="494"/>
        <end position="550"/>
    </location>
</feature>
<dbReference type="GO" id="GO:0004930">
    <property type="term" value="F:G protein-coupled receptor activity"/>
    <property type="evidence" value="ECO:0007669"/>
    <property type="project" value="UniProtKB-KW"/>
</dbReference>
<feature type="compositionally biased region" description="Polar residues" evidence="17">
    <location>
        <begin position="527"/>
        <end position="550"/>
    </location>
</feature>
<dbReference type="PRINTS" id="PR00249">
    <property type="entry name" value="GPCRSECRETIN"/>
</dbReference>
<dbReference type="SMART" id="SM00303">
    <property type="entry name" value="GPS"/>
    <property type="match status" value="1"/>
</dbReference>
<name>A0A3B3Q7A4_9TELE</name>
<proteinExistence type="inferred from homology"/>
<feature type="transmembrane region" description="Helical" evidence="18">
    <location>
        <begin position="1233"/>
        <end position="1256"/>
    </location>
</feature>
<dbReference type="InterPro" id="IPR017983">
    <property type="entry name" value="GPCR_2_secretin-like_CS"/>
</dbReference>
<feature type="compositionally biased region" description="Low complexity" evidence="17">
    <location>
        <begin position="494"/>
        <end position="524"/>
    </location>
</feature>
<evidence type="ECO:0000256" key="17">
    <source>
        <dbReference type="SAM" id="MobiDB-lite"/>
    </source>
</evidence>
<evidence type="ECO:0000256" key="11">
    <source>
        <dbReference type="ARBA" id="ARBA00023170"/>
    </source>
</evidence>
<feature type="domain" description="G-protein coupled receptors family 2 profile 2" evidence="20">
    <location>
        <begin position="1196"/>
        <end position="1455"/>
    </location>
</feature>
<dbReference type="FunFam" id="1.20.1070.10:FF:000043">
    <property type="entry name" value="adhesion G-protein coupled receptor G2 isoform X1"/>
    <property type="match status" value="1"/>
</dbReference>
<reference evidence="21" key="1">
    <citation type="submission" date="2025-08" db="UniProtKB">
        <authorList>
            <consortium name="Ensembl"/>
        </authorList>
    </citation>
    <scope>IDENTIFICATION</scope>
</reference>
<dbReference type="PANTHER" id="PTHR12011">
    <property type="entry name" value="ADHESION G-PROTEIN COUPLED RECEPTOR"/>
    <property type="match status" value="1"/>
</dbReference>
<dbReference type="GO" id="GO:0007166">
    <property type="term" value="P:cell surface receptor signaling pathway"/>
    <property type="evidence" value="ECO:0007669"/>
    <property type="project" value="InterPro"/>
</dbReference>
<dbReference type="Gene3D" id="2.60.120.200">
    <property type="match status" value="1"/>
</dbReference>
<feature type="compositionally biased region" description="Low complexity" evidence="17">
    <location>
        <begin position="1498"/>
        <end position="1514"/>
    </location>
</feature>
<evidence type="ECO:0000313" key="21">
    <source>
        <dbReference type="Ensembl" id="ENSPKIP00000001281.1"/>
    </source>
</evidence>
<dbReference type="STRING" id="1676925.ENSPKIP00000001281"/>
<evidence type="ECO:0000256" key="5">
    <source>
        <dbReference type="ARBA" id="ARBA00022692"/>
    </source>
</evidence>
<keyword evidence="10" id="KW-1015">Disulfide bond</keyword>
<feature type="compositionally biased region" description="Polar residues" evidence="17">
    <location>
        <begin position="466"/>
        <end position="476"/>
    </location>
</feature>
<evidence type="ECO:0000259" key="19">
    <source>
        <dbReference type="PROSITE" id="PS50221"/>
    </source>
</evidence>
<organism evidence="21 22">
    <name type="scientific">Paramormyrops kingsleyae</name>
    <dbReference type="NCBI Taxonomy" id="1676925"/>
    <lineage>
        <taxon>Eukaryota</taxon>
        <taxon>Metazoa</taxon>
        <taxon>Chordata</taxon>
        <taxon>Craniata</taxon>
        <taxon>Vertebrata</taxon>
        <taxon>Euteleostomi</taxon>
        <taxon>Actinopterygii</taxon>
        <taxon>Neopterygii</taxon>
        <taxon>Teleostei</taxon>
        <taxon>Osteoglossocephala</taxon>
        <taxon>Osteoglossomorpha</taxon>
        <taxon>Osteoglossiformes</taxon>
        <taxon>Mormyridae</taxon>
        <taxon>Paramormyrops</taxon>
    </lineage>
</organism>
<evidence type="ECO:0000256" key="3">
    <source>
        <dbReference type="ARBA" id="ARBA00022475"/>
    </source>
</evidence>
<keyword evidence="4" id="KW-0597">Phosphoprotein</keyword>
<feature type="region of interest" description="Disordered" evidence="17">
    <location>
        <begin position="593"/>
        <end position="699"/>
    </location>
</feature>
<keyword evidence="8" id="KW-0297">G-protein coupled receptor</keyword>
<feature type="compositionally biased region" description="Low complexity" evidence="17">
    <location>
        <begin position="593"/>
        <end position="661"/>
    </location>
</feature>
<feature type="transmembrane region" description="Helical" evidence="18">
    <location>
        <begin position="1358"/>
        <end position="1385"/>
    </location>
</feature>
<dbReference type="PROSITE" id="PS50261">
    <property type="entry name" value="G_PROTEIN_RECEP_F2_4"/>
    <property type="match status" value="1"/>
</dbReference>
<keyword evidence="9 18" id="KW-0472">Membrane</keyword>
<feature type="transmembrane region" description="Helical" evidence="18">
    <location>
        <begin position="1406"/>
        <end position="1426"/>
    </location>
</feature>
<keyword evidence="12" id="KW-0325">Glycoprotein</keyword>
<dbReference type="GO" id="GO:0016324">
    <property type="term" value="C:apical plasma membrane"/>
    <property type="evidence" value="ECO:0007669"/>
    <property type="project" value="UniProtKB-SubCell"/>
</dbReference>
<comment type="subcellular location">
    <subcellularLocation>
        <location evidence="1">Apical cell membrane</location>
        <topology evidence="1">Multi-pass membrane protein</topology>
    </subcellularLocation>
</comment>
<feature type="domain" description="GAIN-B" evidence="19">
    <location>
        <begin position="1023"/>
        <end position="1186"/>
    </location>
</feature>
<evidence type="ECO:0000256" key="12">
    <source>
        <dbReference type="ARBA" id="ARBA00023180"/>
    </source>
</evidence>
<dbReference type="Proteomes" id="UP000261540">
    <property type="component" value="Unplaced"/>
</dbReference>
<evidence type="ECO:0000256" key="13">
    <source>
        <dbReference type="ARBA" id="ARBA00023224"/>
    </source>
</evidence>
<evidence type="ECO:0000256" key="9">
    <source>
        <dbReference type="ARBA" id="ARBA00023136"/>
    </source>
</evidence>
<keyword evidence="11" id="KW-0675">Receptor</keyword>
<feature type="compositionally biased region" description="Polar residues" evidence="17">
    <location>
        <begin position="398"/>
        <end position="410"/>
    </location>
</feature>
<keyword evidence="22" id="KW-1185">Reference proteome</keyword>
<evidence type="ECO:0000256" key="7">
    <source>
        <dbReference type="ARBA" id="ARBA00022989"/>
    </source>
</evidence>
<dbReference type="SUPFAM" id="SSF81321">
    <property type="entry name" value="Family A G protein-coupled receptor-like"/>
    <property type="match status" value="1"/>
</dbReference>
<dbReference type="InterPro" id="IPR058857">
    <property type="entry name" value="GAIN_ADGRG2/6"/>
</dbReference>
<dbReference type="InterPro" id="IPR057244">
    <property type="entry name" value="GAIN_B"/>
</dbReference>
<dbReference type="Pfam" id="PF00002">
    <property type="entry name" value="7tm_2"/>
    <property type="match status" value="1"/>
</dbReference>
<keyword evidence="6" id="KW-0732">Signal</keyword>
<feature type="compositionally biased region" description="Low complexity" evidence="17">
    <location>
        <begin position="411"/>
        <end position="443"/>
    </location>
</feature>
<evidence type="ECO:0000256" key="1">
    <source>
        <dbReference type="ARBA" id="ARBA00004424"/>
    </source>
</evidence>
<feature type="compositionally biased region" description="Low complexity" evidence="17">
    <location>
        <begin position="357"/>
        <end position="397"/>
    </location>
</feature>
<dbReference type="PANTHER" id="PTHR12011:SF264">
    <property type="entry name" value="ADHESION G-PROTEIN COUPLED RECEPTOR G2"/>
    <property type="match status" value="1"/>
</dbReference>
<feature type="transmembrane region" description="Helical" evidence="18">
    <location>
        <begin position="1198"/>
        <end position="1221"/>
    </location>
</feature>
<dbReference type="InterPro" id="IPR046338">
    <property type="entry name" value="GAIN_dom_sf"/>
</dbReference>
<evidence type="ECO:0000256" key="14">
    <source>
        <dbReference type="ARBA" id="ARBA00069918"/>
    </source>
</evidence>
<dbReference type="InterPro" id="IPR017981">
    <property type="entry name" value="GPCR_2-like_7TM"/>
</dbReference>
<feature type="region of interest" description="Disordered" evidence="17">
    <location>
        <begin position="1489"/>
        <end position="1522"/>
    </location>
</feature>